<evidence type="ECO:0000256" key="3">
    <source>
        <dbReference type="RuleBase" id="RU363018"/>
    </source>
</evidence>
<keyword evidence="2 3" id="KW-0808">Transferase</keyword>
<name>A0A2A9PHF9_OPHUN</name>
<dbReference type="CDD" id="cd00475">
    <property type="entry name" value="Cis_IPPS"/>
    <property type="match status" value="1"/>
</dbReference>
<dbReference type="Proteomes" id="UP000037136">
    <property type="component" value="Unassembled WGS sequence"/>
</dbReference>
<protein>
    <recommendedName>
        <fullName evidence="3">Alkyl transferase</fullName>
        <ecNumber evidence="3">2.5.1.-</ecNumber>
    </recommendedName>
</protein>
<dbReference type="InterPro" id="IPR036424">
    <property type="entry name" value="UPP_synth-like_sf"/>
</dbReference>
<dbReference type="OrthoDB" id="4173905at2759"/>
<accession>A0A2A9PHF9</accession>
<dbReference type="GO" id="GO:0045547">
    <property type="term" value="F:ditrans,polycis-polyprenyl diphosphate synthase [(2E,6E)-farnesyl diphosphate specific] activity"/>
    <property type="evidence" value="ECO:0007669"/>
    <property type="project" value="TreeGrafter"/>
</dbReference>
<comment type="similarity">
    <text evidence="1 3">Belongs to the UPP synthase family.</text>
</comment>
<comment type="caution">
    <text evidence="5">The sequence shown here is derived from an EMBL/GenBank/DDBJ whole genome shotgun (WGS) entry which is preliminary data.</text>
</comment>
<dbReference type="SUPFAM" id="SSF64005">
    <property type="entry name" value="Undecaprenyl diphosphate synthase"/>
    <property type="match status" value="2"/>
</dbReference>
<evidence type="ECO:0000256" key="1">
    <source>
        <dbReference type="ARBA" id="ARBA00005432"/>
    </source>
</evidence>
<dbReference type="GO" id="GO:1904423">
    <property type="term" value="C:dehydrodolichyl diphosphate synthase complex"/>
    <property type="evidence" value="ECO:0007669"/>
    <property type="project" value="TreeGrafter"/>
</dbReference>
<dbReference type="PROSITE" id="PS01066">
    <property type="entry name" value="UPP_SYNTHASE"/>
    <property type="match status" value="1"/>
</dbReference>
<dbReference type="PANTHER" id="PTHR10291:SF43">
    <property type="entry name" value="DEHYDRODOLICHYL DIPHOSPHATE SYNTHASE COMPLEX SUBUNIT DHDDS"/>
    <property type="match status" value="1"/>
</dbReference>
<dbReference type="NCBIfam" id="TIGR00055">
    <property type="entry name" value="uppS"/>
    <property type="match status" value="1"/>
</dbReference>
<dbReference type="GO" id="GO:0016020">
    <property type="term" value="C:membrane"/>
    <property type="evidence" value="ECO:0007669"/>
    <property type="project" value="TreeGrafter"/>
</dbReference>
<dbReference type="InterPro" id="IPR018520">
    <property type="entry name" value="UPP_synth-like_CS"/>
</dbReference>
<feature type="region of interest" description="Disordered" evidence="4">
    <location>
        <begin position="244"/>
        <end position="289"/>
    </location>
</feature>
<keyword evidence="6" id="KW-1185">Reference proteome</keyword>
<dbReference type="STRING" id="268505.A0A2A9PHF9"/>
<feature type="compositionally biased region" description="Low complexity" evidence="4">
    <location>
        <begin position="253"/>
        <end position="266"/>
    </location>
</feature>
<dbReference type="GO" id="GO:0005811">
    <property type="term" value="C:lipid droplet"/>
    <property type="evidence" value="ECO:0007669"/>
    <property type="project" value="TreeGrafter"/>
</dbReference>
<dbReference type="InterPro" id="IPR001441">
    <property type="entry name" value="UPP_synth-like"/>
</dbReference>
<evidence type="ECO:0000256" key="4">
    <source>
        <dbReference type="SAM" id="MobiDB-lite"/>
    </source>
</evidence>
<dbReference type="HAMAP" id="MF_01139">
    <property type="entry name" value="ISPT"/>
    <property type="match status" value="1"/>
</dbReference>
<dbReference type="GO" id="GO:0016094">
    <property type="term" value="P:polyprenol biosynthetic process"/>
    <property type="evidence" value="ECO:0007669"/>
    <property type="project" value="TreeGrafter"/>
</dbReference>
<dbReference type="AlphaFoldDB" id="A0A2A9PHF9"/>
<sequence>MADSFSLLRRLIVESPPGEWALNQLRNLLIGALQQGVIPQHVAFEMDGNRRYARSHRMETLEGHHRGFEALARVMEICYRCGVKVVTVYAFSVENYNRPQHEVEGLMQLAKVKLEQLTTYGDILDRYGACVRILGQRDMIRHDVLKVVDKAVARTRHNNKTVLNICFPYTSRAEITSAIRSTVNEFLAPPPPKNTPFSPSRIRQKVLSSQKLGGDCEPLPTIRDNSPPDEVALDEFVVDREVDTDPEADADGGDSSTTTTTTLLPDSPKPEQDGPFSPPHHLLPNPDSITMDTLEKHMYTAPDPPLELFVRTSGVERLSDFMLWQCHQDTHLFFLQCYWPDLDLHHFIWVLLEWQWRRRQKERDGQADAVAKAKARWAV</sequence>
<proteinExistence type="inferred from homology"/>
<dbReference type="Pfam" id="PF01255">
    <property type="entry name" value="Prenyltransf"/>
    <property type="match status" value="2"/>
</dbReference>
<dbReference type="GO" id="GO:0005783">
    <property type="term" value="C:endoplasmic reticulum"/>
    <property type="evidence" value="ECO:0007669"/>
    <property type="project" value="TreeGrafter"/>
</dbReference>
<organism evidence="5 6">
    <name type="scientific">Ophiocordyceps unilateralis</name>
    <name type="common">Zombie-ant fungus</name>
    <name type="synonym">Torrubia unilateralis</name>
    <dbReference type="NCBI Taxonomy" id="268505"/>
    <lineage>
        <taxon>Eukaryota</taxon>
        <taxon>Fungi</taxon>
        <taxon>Dikarya</taxon>
        <taxon>Ascomycota</taxon>
        <taxon>Pezizomycotina</taxon>
        <taxon>Sordariomycetes</taxon>
        <taxon>Hypocreomycetidae</taxon>
        <taxon>Hypocreales</taxon>
        <taxon>Ophiocordycipitaceae</taxon>
        <taxon>Ophiocordyceps</taxon>
    </lineage>
</organism>
<dbReference type="EMBL" id="LAZP02000099">
    <property type="protein sequence ID" value="PFH60935.1"/>
    <property type="molecule type" value="Genomic_DNA"/>
</dbReference>
<dbReference type="EC" id="2.5.1.-" evidence="3"/>
<reference evidence="5 6" key="1">
    <citation type="journal article" date="2015" name="BMC Genomics">
        <title>Gene expression during zombie ant biting behavior reflects the complexity underlying fungal parasitic behavioral manipulation.</title>
        <authorList>
            <person name="de Bekker C."/>
            <person name="Ohm R.A."/>
            <person name="Loreto R.G."/>
            <person name="Sebastian A."/>
            <person name="Albert I."/>
            <person name="Merrow M."/>
            <person name="Brachmann A."/>
            <person name="Hughes D.P."/>
        </authorList>
    </citation>
    <scope>NUCLEOTIDE SEQUENCE [LARGE SCALE GENOMIC DNA]</scope>
    <source>
        <strain evidence="5 6">SC16a</strain>
    </source>
</reference>
<evidence type="ECO:0000313" key="5">
    <source>
        <dbReference type="EMBL" id="PFH60935.1"/>
    </source>
</evidence>
<gene>
    <name evidence="5" type="ORF">XA68_18555</name>
</gene>
<evidence type="ECO:0000256" key="2">
    <source>
        <dbReference type="ARBA" id="ARBA00022679"/>
    </source>
</evidence>
<reference evidence="5 6" key="2">
    <citation type="journal article" date="2017" name="Sci. Rep.">
        <title>Ant-infecting Ophiocordyceps genomes reveal a high diversity of potential behavioral manipulation genes and a possible major role for enterotoxins.</title>
        <authorList>
            <person name="de Bekker C."/>
            <person name="Ohm R.A."/>
            <person name="Evans H.C."/>
            <person name="Brachmann A."/>
            <person name="Hughes D.P."/>
        </authorList>
    </citation>
    <scope>NUCLEOTIDE SEQUENCE [LARGE SCALE GENOMIC DNA]</scope>
    <source>
        <strain evidence="5 6">SC16a</strain>
    </source>
</reference>
<dbReference type="PANTHER" id="PTHR10291">
    <property type="entry name" value="DEHYDRODOLICHYL DIPHOSPHATE SYNTHASE FAMILY MEMBER"/>
    <property type="match status" value="1"/>
</dbReference>
<evidence type="ECO:0000313" key="6">
    <source>
        <dbReference type="Proteomes" id="UP000037136"/>
    </source>
</evidence>
<dbReference type="Gene3D" id="3.40.1180.10">
    <property type="entry name" value="Decaprenyl diphosphate synthase-like"/>
    <property type="match status" value="1"/>
</dbReference>
<feature type="region of interest" description="Disordered" evidence="4">
    <location>
        <begin position="209"/>
        <end position="230"/>
    </location>
</feature>